<dbReference type="EMBL" id="PITJ01000325">
    <property type="protein sequence ID" value="TBU03257.1"/>
    <property type="molecule type" value="Genomic_DNA"/>
</dbReference>
<name>A0A4Q9L6K7_9MICR</name>
<gene>
    <name evidence="1" type="ORF">CWI37_0325p0010</name>
</gene>
<reference evidence="1 2" key="1">
    <citation type="submission" date="2017-12" db="EMBL/GenBank/DDBJ databases">
        <authorList>
            <person name="Pombert J.-F."/>
            <person name="Haag K.L."/>
            <person name="Ebert D."/>
        </authorList>
    </citation>
    <scope>NUCLEOTIDE SEQUENCE [LARGE SCALE GENOMIC DNA]</scope>
    <source>
        <strain evidence="1">FI-OER-3-3</strain>
    </source>
</reference>
<comment type="caution">
    <text evidence="1">The sequence shown here is derived from an EMBL/GenBank/DDBJ whole genome shotgun (WGS) entry which is preliminary data.</text>
</comment>
<dbReference type="AlphaFoldDB" id="A0A4Q9L6K7"/>
<dbReference type="VEuPathDB" id="MicrosporidiaDB:CWI37_0325p0010"/>
<evidence type="ECO:0000313" key="2">
    <source>
        <dbReference type="Proteomes" id="UP000292362"/>
    </source>
</evidence>
<proteinExistence type="predicted"/>
<dbReference type="Proteomes" id="UP000292362">
    <property type="component" value="Unassembled WGS sequence"/>
</dbReference>
<protein>
    <recommendedName>
        <fullName evidence="3">DDE-like endonuclease</fullName>
    </recommendedName>
</protein>
<evidence type="ECO:0008006" key="3">
    <source>
        <dbReference type="Google" id="ProtNLM"/>
    </source>
</evidence>
<feature type="non-terminal residue" evidence="1">
    <location>
        <position position="1"/>
    </location>
</feature>
<accession>A0A4Q9L6K7</accession>
<evidence type="ECO:0000313" key="1">
    <source>
        <dbReference type="EMBL" id="TBU03257.1"/>
    </source>
</evidence>
<organism evidence="1 2">
    <name type="scientific">Hamiltosporidium tvaerminnensis</name>
    <dbReference type="NCBI Taxonomy" id="1176355"/>
    <lineage>
        <taxon>Eukaryota</taxon>
        <taxon>Fungi</taxon>
        <taxon>Fungi incertae sedis</taxon>
        <taxon>Microsporidia</taxon>
        <taxon>Dubosqiidae</taxon>
        <taxon>Hamiltosporidium</taxon>
    </lineage>
</organism>
<sequence length="216" mass="25523">YVDLECTKTLYELAEWVRCTFNVGVSTSTIDRTLREFHYTLKRVTLLPEHRNTLSIIELKTNYATSFRELEVDNDFKLYIKEINETCQRQGILTPIFVMDNARIHHYRGLNDDEEIASINLEKFNEITVEHCSAFYRKILGHLQKAEVGQVMIEKQISSTTKLLVPNFLFFKNNYYIHCKDYDIDCNIYIDPKIMILIAKIIILIKNTIYNIKIMH</sequence>